<dbReference type="PROSITE" id="PS51471">
    <property type="entry name" value="FE2OG_OXY"/>
    <property type="match status" value="1"/>
</dbReference>
<dbReference type="SUPFAM" id="SSF51197">
    <property type="entry name" value="Clavaminate synthase-like"/>
    <property type="match status" value="1"/>
</dbReference>
<evidence type="ECO:0000256" key="8">
    <source>
        <dbReference type="SAM" id="MobiDB-lite"/>
    </source>
</evidence>
<keyword evidence="7" id="KW-0539">Nucleus</keyword>
<dbReference type="EMBL" id="KI968771">
    <property type="protein sequence ID" value="EUN24231.1"/>
    <property type="molecule type" value="Genomic_DNA"/>
</dbReference>
<name>W7E7S7_BIPV3</name>
<dbReference type="HOGENOM" id="CLU_059836_0_0_1"/>
<evidence type="ECO:0000256" key="6">
    <source>
        <dbReference type="ARBA" id="ARBA00023004"/>
    </source>
</evidence>
<dbReference type="Gene3D" id="2.60.120.590">
    <property type="entry name" value="Alpha-ketoglutarate-dependent dioxygenase AlkB-like"/>
    <property type="match status" value="1"/>
</dbReference>
<comment type="similarity">
    <text evidence="2">Belongs to the alkB family.</text>
</comment>
<evidence type="ECO:0000256" key="5">
    <source>
        <dbReference type="ARBA" id="ARBA00023002"/>
    </source>
</evidence>
<protein>
    <recommendedName>
        <fullName evidence="9">Fe2OG dioxygenase domain-containing protein</fullName>
    </recommendedName>
</protein>
<evidence type="ECO:0000256" key="4">
    <source>
        <dbReference type="ARBA" id="ARBA00022964"/>
    </source>
</evidence>
<dbReference type="InterPro" id="IPR027450">
    <property type="entry name" value="AlkB-like"/>
</dbReference>
<evidence type="ECO:0000313" key="10">
    <source>
        <dbReference type="EMBL" id="EUN24231.1"/>
    </source>
</evidence>
<organism evidence="10 11">
    <name type="scientific">Bipolaris victoriae (strain FI3)</name>
    <name type="common">Victoria blight of oats agent</name>
    <name type="synonym">Cochliobolus victoriae</name>
    <dbReference type="NCBI Taxonomy" id="930091"/>
    <lineage>
        <taxon>Eukaryota</taxon>
        <taxon>Fungi</taxon>
        <taxon>Dikarya</taxon>
        <taxon>Ascomycota</taxon>
        <taxon>Pezizomycotina</taxon>
        <taxon>Dothideomycetes</taxon>
        <taxon>Pleosporomycetidae</taxon>
        <taxon>Pleosporales</taxon>
        <taxon>Pleosporineae</taxon>
        <taxon>Pleosporaceae</taxon>
        <taxon>Bipolaris</taxon>
    </lineage>
</organism>
<keyword evidence="3" id="KW-0479">Metal-binding</keyword>
<feature type="domain" description="Fe2OG dioxygenase" evidence="9">
    <location>
        <begin position="100"/>
        <end position="265"/>
    </location>
</feature>
<evidence type="ECO:0000256" key="1">
    <source>
        <dbReference type="ARBA" id="ARBA00004123"/>
    </source>
</evidence>
<dbReference type="InterPro" id="IPR037151">
    <property type="entry name" value="AlkB-like_sf"/>
</dbReference>
<dbReference type="PANTHER" id="PTHR46030">
    <property type="entry name" value="ALPHA-KETOGLUTARATE-DEPENDENT DIOXYGENASE ALKB HOMOLOG 6"/>
    <property type="match status" value="1"/>
</dbReference>
<proteinExistence type="inferred from homology"/>
<dbReference type="RefSeq" id="XP_014553808.1">
    <property type="nucleotide sequence ID" value="XM_014698322.1"/>
</dbReference>
<dbReference type="Pfam" id="PF13532">
    <property type="entry name" value="2OG-FeII_Oxy_2"/>
    <property type="match status" value="1"/>
</dbReference>
<evidence type="ECO:0000259" key="9">
    <source>
        <dbReference type="PROSITE" id="PS51471"/>
    </source>
</evidence>
<evidence type="ECO:0000313" key="11">
    <source>
        <dbReference type="Proteomes" id="UP000054337"/>
    </source>
</evidence>
<keyword evidence="11" id="KW-1185">Reference proteome</keyword>
<gene>
    <name evidence="10" type="ORF">COCVIDRAFT_40235</name>
</gene>
<dbReference type="Proteomes" id="UP000054337">
    <property type="component" value="Unassembled WGS sequence"/>
</dbReference>
<dbReference type="GO" id="GO:0005634">
    <property type="term" value="C:nucleus"/>
    <property type="evidence" value="ECO:0007669"/>
    <property type="project" value="UniProtKB-SubCell"/>
</dbReference>
<dbReference type="InterPro" id="IPR005123">
    <property type="entry name" value="Oxoglu/Fe-dep_dioxygenase_dom"/>
</dbReference>
<dbReference type="GO" id="GO:0051213">
    <property type="term" value="F:dioxygenase activity"/>
    <property type="evidence" value="ECO:0007669"/>
    <property type="project" value="UniProtKB-KW"/>
</dbReference>
<feature type="region of interest" description="Disordered" evidence="8">
    <location>
        <begin position="145"/>
        <end position="195"/>
    </location>
</feature>
<dbReference type="OrthoDB" id="412814at2759"/>
<evidence type="ECO:0000256" key="2">
    <source>
        <dbReference type="ARBA" id="ARBA00007879"/>
    </source>
</evidence>
<evidence type="ECO:0000256" key="3">
    <source>
        <dbReference type="ARBA" id="ARBA00022723"/>
    </source>
</evidence>
<keyword evidence="4" id="KW-0223">Dioxygenase</keyword>
<dbReference type="GO" id="GO:0046872">
    <property type="term" value="F:metal ion binding"/>
    <property type="evidence" value="ECO:0007669"/>
    <property type="project" value="UniProtKB-KW"/>
</dbReference>
<dbReference type="PANTHER" id="PTHR46030:SF1">
    <property type="entry name" value="ALPHA-KETOGLUTARATE-DEPENDENT DIOXYGENASE ALKB HOMOLOG 6"/>
    <property type="match status" value="1"/>
</dbReference>
<comment type="subcellular location">
    <subcellularLocation>
        <location evidence="1">Nucleus</location>
    </subcellularLocation>
</comment>
<feature type="compositionally biased region" description="Low complexity" evidence="8">
    <location>
        <begin position="146"/>
        <end position="157"/>
    </location>
</feature>
<dbReference type="AlphaFoldDB" id="W7E7S7"/>
<sequence length="285" mass="30782">MTGSEYSNAKQDLEAFRIAGLPPDFYYISNFISVEEETSILQKIPAQRWTYLSHRRLQAVPSTLTKNNTLLASPLPVYLTTPIVDRFKDLGIFDDTPHRQPNHVLVNEYKPGQGIMPHEDGDAYAPVVATVSLGAPLCLDILPKPSSSSSSSAAASAAEEDDNDDVNTSNHAQASHDEAKSHSPTPPARITLPTRIYQEPRSLLVTSGSAYRHVMHGIAERETDDDLHAASVANWHLLGDTAPLKASGGVSTRGVRISLTYRDVLKVSTAASKVLGGFGGNRRGG</sequence>
<keyword evidence="6" id="KW-0408">Iron</keyword>
<evidence type="ECO:0000256" key="7">
    <source>
        <dbReference type="ARBA" id="ARBA00023242"/>
    </source>
</evidence>
<keyword evidence="5" id="KW-0560">Oxidoreductase</keyword>
<dbReference type="InterPro" id="IPR032862">
    <property type="entry name" value="ALKBH6"/>
</dbReference>
<accession>W7E7S7</accession>
<reference evidence="10 11" key="1">
    <citation type="journal article" date="2013" name="PLoS Genet.">
        <title>Comparative genome structure, secondary metabolite, and effector coding capacity across Cochliobolus pathogens.</title>
        <authorList>
            <person name="Condon B.J."/>
            <person name="Leng Y."/>
            <person name="Wu D."/>
            <person name="Bushley K.E."/>
            <person name="Ohm R.A."/>
            <person name="Otillar R."/>
            <person name="Martin J."/>
            <person name="Schackwitz W."/>
            <person name="Grimwood J."/>
            <person name="MohdZainudin N."/>
            <person name="Xue C."/>
            <person name="Wang R."/>
            <person name="Manning V.A."/>
            <person name="Dhillon B."/>
            <person name="Tu Z.J."/>
            <person name="Steffenson B.J."/>
            <person name="Salamov A."/>
            <person name="Sun H."/>
            <person name="Lowry S."/>
            <person name="LaButti K."/>
            <person name="Han J."/>
            <person name="Copeland A."/>
            <person name="Lindquist E."/>
            <person name="Barry K."/>
            <person name="Schmutz J."/>
            <person name="Baker S.E."/>
            <person name="Ciuffetti L.M."/>
            <person name="Grigoriev I.V."/>
            <person name="Zhong S."/>
            <person name="Turgeon B.G."/>
        </authorList>
    </citation>
    <scope>NUCLEOTIDE SEQUENCE [LARGE SCALE GENOMIC DNA]</scope>
    <source>
        <strain evidence="10 11">FI3</strain>
    </source>
</reference>
<dbReference type="GeneID" id="26256843"/>